<dbReference type="GO" id="GO:0006811">
    <property type="term" value="P:monoatomic ion transport"/>
    <property type="evidence" value="ECO:0007669"/>
    <property type="project" value="UniProtKB-KW"/>
</dbReference>
<evidence type="ECO:0000256" key="11">
    <source>
        <dbReference type="SAM" id="SignalP"/>
    </source>
</evidence>
<dbReference type="InterPro" id="IPR053713">
    <property type="entry name" value="Bact_OM_Channel_sf"/>
</dbReference>
<evidence type="ECO:0000256" key="4">
    <source>
        <dbReference type="ARBA" id="ARBA00022597"/>
    </source>
</evidence>
<keyword evidence="8" id="KW-0626">Porin</keyword>
<organism evidence="12">
    <name type="scientific">Escherichia coli</name>
    <dbReference type="NCBI Taxonomy" id="562"/>
    <lineage>
        <taxon>Bacteria</taxon>
        <taxon>Pseudomonadati</taxon>
        <taxon>Pseudomonadota</taxon>
        <taxon>Gammaproteobacteria</taxon>
        <taxon>Enterobacterales</taxon>
        <taxon>Enterobacteriaceae</taxon>
        <taxon>Escherichia</taxon>
    </lineage>
</organism>
<reference evidence="12" key="1">
    <citation type="submission" date="2020-09" db="EMBL/GenBank/DDBJ databases">
        <authorList>
            <person name="Page A."/>
            <person name="Bastkowski S."/>
        </authorList>
    </citation>
    <scope>NUCLEOTIDE SEQUENCE</scope>
    <source>
        <strain evidence="12">L6_E562_ETEC</strain>
    </source>
</reference>
<dbReference type="Pfam" id="PF06178">
    <property type="entry name" value="KdgM"/>
    <property type="match status" value="1"/>
</dbReference>
<keyword evidence="7" id="KW-0406">Ion transport</keyword>
<keyword evidence="4" id="KW-0762">Sugar transport</keyword>
<dbReference type="InterPro" id="IPR009331">
    <property type="entry name" value="Oligogalacturonate-sp_porin"/>
</dbReference>
<proteinExistence type="predicted"/>
<sequence length="238" mass="27874">MKKAKILSGVLLLCFSSPLISQAATLDVRGGYRSGSHAYETRLNVSEGWQNGWWASMESNTWNTIHDNKKENAALNDVQVEVNYAIKLDDQWTVRPGMLTHFSSNGTRYGPYVKLSWDATKDLNFGIRYRYDWKAYRQQDLSGDMSRDNVHRWDGYVTYHINSDFTFAWQTTLYSKQNDYRYANHKKWATENAFVLQYHMTPDITPYIEYDYLDRQGVYNGRDNLSENSYRIGVSFKL</sequence>
<feature type="signal peptide" evidence="11">
    <location>
        <begin position="1"/>
        <end position="23"/>
    </location>
</feature>
<evidence type="ECO:0000256" key="5">
    <source>
        <dbReference type="ARBA" id="ARBA00022692"/>
    </source>
</evidence>
<dbReference type="GO" id="GO:0009279">
    <property type="term" value="C:cell outer membrane"/>
    <property type="evidence" value="ECO:0007669"/>
    <property type="project" value="UniProtKB-SubCell"/>
</dbReference>
<evidence type="ECO:0000256" key="9">
    <source>
        <dbReference type="ARBA" id="ARBA00023136"/>
    </source>
</evidence>
<protein>
    <submittedName>
        <fullName evidence="12">NanC protein</fullName>
    </submittedName>
</protein>
<feature type="chain" id="PRO_5029539638" evidence="11">
    <location>
        <begin position="24"/>
        <end position="238"/>
    </location>
</feature>
<evidence type="ECO:0000256" key="3">
    <source>
        <dbReference type="ARBA" id="ARBA00022452"/>
    </source>
</evidence>
<evidence type="ECO:0000256" key="6">
    <source>
        <dbReference type="ARBA" id="ARBA00022729"/>
    </source>
</evidence>
<dbReference type="Gene3D" id="2.40.160.40">
    <property type="entry name" value="monomeric porin ompg"/>
    <property type="match status" value="1"/>
</dbReference>
<dbReference type="EMBL" id="LR883000">
    <property type="protein sequence ID" value="CAD6018385.1"/>
    <property type="molecule type" value="Genomic_DNA"/>
</dbReference>
<keyword evidence="5" id="KW-0812">Transmembrane</keyword>
<comment type="subcellular location">
    <subcellularLocation>
        <location evidence="1">Cell outer membrane</location>
    </subcellularLocation>
</comment>
<evidence type="ECO:0000256" key="2">
    <source>
        <dbReference type="ARBA" id="ARBA00022448"/>
    </source>
</evidence>
<evidence type="ECO:0000256" key="7">
    <source>
        <dbReference type="ARBA" id="ARBA00023065"/>
    </source>
</evidence>
<evidence type="ECO:0000256" key="1">
    <source>
        <dbReference type="ARBA" id="ARBA00004442"/>
    </source>
</evidence>
<name>A0A7I9ADI5_ECOLX</name>
<keyword evidence="10" id="KW-0998">Cell outer membrane</keyword>
<dbReference type="RefSeq" id="WP_016255744.1">
    <property type="nucleotide sequence ID" value="NZ_BDOV01000036.1"/>
</dbReference>
<dbReference type="PANTHER" id="PTHR38105:SF2">
    <property type="entry name" value="N-ACETYLNEURAMINIC ACID OUTER MEMBRANE CHANNEL PROTEIN NANC-RELATED"/>
    <property type="match status" value="1"/>
</dbReference>
<evidence type="ECO:0000256" key="10">
    <source>
        <dbReference type="ARBA" id="ARBA00023237"/>
    </source>
</evidence>
<dbReference type="AlphaFoldDB" id="A0A7I9ADI5"/>
<keyword evidence="2" id="KW-0813">Transport</keyword>
<accession>A0A7I9ADI5</accession>
<dbReference type="GO" id="GO:0046930">
    <property type="term" value="C:pore complex"/>
    <property type="evidence" value="ECO:0007669"/>
    <property type="project" value="UniProtKB-KW"/>
</dbReference>
<dbReference type="GO" id="GO:0015288">
    <property type="term" value="F:porin activity"/>
    <property type="evidence" value="ECO:0007669"/>
    <property type="project" value="UniProtKB-KW"/>
</dbReference>
<keyword evidence="3" id="KW-1134">Transmembrane beta strand</keyword>
<dbReference type="GO" id="GO:0015772">
    <property type="term" value="P:oligosaccharide transport"/>
    <property type="evidence" value="ECO:0007669"/>
    <property type="project" value="TreeGrafter"/>
</dbReference>
<evidence type="ECO:0000313" key="12">
    <source>
        <dbReference type="EMBL" id="CAD6018385.1"/>
    </source>
</evidence>
<dbReference type="PANTHER" id="PTHR38105">
    <property type="entry name" value="OUTER MEMBRANE PROTEIN-RELATED-RELATED"/>
    <property type="match status" value="1"/>
</dbReference>
<keyword evidence="6 11" id="KW-0732">Signal</keyword>
<evidence type="ECO:0000256" key="8">
    <source>
        <dbReference type="ARBA" id="ARBA00023114"/>
    </source>
</evidence>
<gene>
    <name evidence="12" type="primary">nanC</name>
    <name evidence="12" type="ORF">ETECE562_04301</name>
</gene>
<keyword evidence="9" id="KW-0472">Membrane</keyword>